<dbReference type="STRING" id="762967.HMPREF9440_00377"/>
<evidence type="ECO:0000313" key="7">
    <source>
        <dbReference type="EMBL" id="EHY32236.1"/>
    </source>
</evidence>
<dbReference type="InterPro" id="IPR029479">
    <property type="entry name" value="Nitroreductase"/>
</dbReference>
<feature type="domain" description="Nitroreductase" evidence="6">
    <location>
        <begin position="13"/>
        <end position="195"/>
    </location>
</feature>
<dbReference type="InterPro" id="IPR000415">
    <property type="entry name" value="Nitroreductase-like"/>
</dbReference>
<dbReference type="Gene3D" id="3.40.109.10">
    <property type="entry name" value="NADH Oxidase"/>
    <property type="match status" value="1"/>
</dbReference>
<dbReference type="GO" id="GO:0016491">
    <property type="term" value="F:oxidoreductase activity"/>
    <property type="evidence" value="ECO:0007669"/>
    <property type="project" value="UniProtKB-KW"/>
</dbReference>
<accession>H3KCC6</accession>
<dbReference type="RefSeq" id="WP_008540854.1">
    <property type="nucleotide sequence ID" value="NZ_JH604873.1"/>
</dbReference>
<comment type="cofactor">
    <cofactor evidence="1">
        <name>FMN</name>
        <dbReference type="ChEBI" id="CHEBI:58210"/>
    </cofactor>
</comment>
<dbReference type="PANTHER" id="PTHR43673:SF2">
    <property type="entry name" value="NITROREDUCTASE"/>
    <property type="match status" value="1"/>
</dbReference>
<evidence type="ECO:0000256" key="3">
    <source>
        <dbReference type="ARBA" id="ARBA00022630"/>
    </source>
</evidence>
<dbReference type="AlphaFoldDB" id="H3KCC6"/>
<dbReference type="PANTHER" id="PTHR43673">
    <property type="entry name" value="NAD(P)H NITROREDUCTASE YDGI-RELATED"/>
    <property type="match status" value="1"/>
</dbReference>
<evidence type="ECO:0000256" key="1">
    <source>
        <dbReference type="ARBA" id="ARBA00001917"/>
    </source>
</evidence>
<name>H3KCC6_9BURK</name>
<keyword evidence="5" id="KW-0560">Oxidoreductase</keyword>
<protein>
    <submittedName>
        <fullName evidence="7">Nitroreductase family protein</fullName>
    </submittedName>
</protein>
<keyword evidence="3" id="KW-0285">Flavoprotein</keyword>
<comment type="caution">
    <text evidence="7">The sequence shown here is derived from an EMBL/GenBank/DDBJ whole genome shotgun (WGS) entry which is preliminary data.</text>
</comment>
<sequence>MTEAVRQVLETARRRFTTKHYDPAKHISREQMEALLEVLRLAPSSVNIQPWHHYVVASPEARAKLMPAVKDFNIERVRHADAVILLAIEKNVGEDAWLDKLFAQEVADGRLPSGAKADEIDQLRRTAAKAYCRDQAAAERWASEQVHIALGFVLMAAAQIGVQTTVLGGLWFEQVDEIFGIAREGRHVVVGLAVGVGDPADANAVRPKSRLPMEEIVTLL</sequence>
<gene>
    <name evidence="7" type="ORF">HMPREF9440_00377</name>
</gene>
<evidence type="ECO:0000313" key="8">
    <source>
        <dbReference type="Proteomes" id="UP000004956"/>
    </source>
</evidence>
<evidence type="ECO:0000259" key="6">
    <source>
        <dbReference type="Pfam" id="PF00881"/>
    </source>
</evidence>
<dbReference type="SUPFAM" id="SSF55469">
    <property type="entry name" value="FMN-dependent nitroreductase-like"/>
    <property type="match status" value="1"/>
</dbReference>
<proteinExistence type="inferred from homology"/>
<keyword evidence="4" id="KW-0288">FMN</keyword>
<evidence type="ECO:0000256" key="5">
    <source>
        <dbReference type="ARBA" id="ARBA00023002"/>
    </source>
</evidence>
<dbReference type="Pfam" id="PF00881">
    <property type="entry name" value="Nitroreductase"/>
    <property type="match status" value="1"/>
</dbReference>
<reference evidence="7 8" key="1">
    <citation type="submission" date="2011-11" db="EMBL/GenBank/DDBJ databases">
        <authorList>
            <person name="Weinstock G."/>
            <person name="Sodergren E."/>
            <person name="Clifton S."/>
            <person name="Fulton L."/>
            <person name="Fulton B."/>
            <person name="Courtney L."/>
            <person name="Fronick C."/>
            <person name="Harrison M."/>
            <person name="Strong C."/>
            <person name="Farmer C."/>
            <person name="Delahaunty K."/>
            <person name="Markovic C."/>
            <person name="Hall O."/>
            <person name="Minx P."/>
            <person name="Tomlinson C."/>
            <person name="Mitreva M."/>
            <person name="Hou S."/>
            <person name="Chen J."/>
            <person name="Wollam A."/>
            <person name="Pepin K.H."/>
            <person name="Johnson M."/>
            <person name="Bhonagiri V."/>
            <person name="Zhang X."/>
            <person name="Suruliraj S."/>
            <person name="Warren W."/>
            <person name="Chinwalla A."/>
            <person name="Mardis E.R."/>
            <person name="Wilson R.K."/>
        </authorList>
    </citation>
    <scope>NUCLEOTIDE SEQUENCE [LARGE SCALE GENOMIC DNA]</scope>
    <source>
        <strain evidence="7 8">YIT 11816</strain>
    </source>
</reference>
<dbReference type="HOGENOM" id="CLU_070764_4_1_4"/>
<evidence type="ECO:0000256" key="2">
    <source>
        <dbReference type="ARBA" id="ARBA00007118"/>
    </source>
</evidence>
<evidence type="ECO:0000256" key="4">
    <source>
        <dbReference type="ARBA" id="ARBA00022643"/>
    </source>
</evidence>
<comment type="similarity">
    <text evidence="2">Belongs to the nitroreductase family.</text>
</comment>
<organism evidence="7 8">
    <name type="scientific">Sutterella parvirubra YIT 11816</name>
    <dbReference type="NCBI Taxonomy" id="762967"/>
    <lineage>
        <taxon>Bacteria</taxon>
        <taxon>Pseudomonadati</taxon>
        <taxon>Pseudomonadota</taxon>
        <taxon>Betaproteobacteria</taxon>
        <taxon>Burkholderiales</taxon>
        <taxon>Sutterellaceae</taxon>
        <taxon>Sutterella</taxon>
    </lineage>
</organism>
<dbReference type="EMBL" id="AFBQ01000043">
    <property type="protein sequence ID" value="EHY32236.1"/>
    <property type="molecule type" value="Genomic_DNA"/>
</dbReference>
<dbReference type="PATRIC" id="fig|762967.3.peg.317"/>
<dbReference type="OrthoDB" id="9809288at2"/>
<keyword evidence="8" id="KW-1185">Reference proteome</keyword>
<dbReference type="Proteomes" id="UP000004956">
    <property type="component" value="Unassembled WGS sequence"/>
</dbReference>